<name>A0ABQ0GJN2_9PEZI</name>
<evidence type="ECO:0000256" key="6">
    <source>
        <dbReference type="ARBA" id="ARBA00023052"/>
    </source>
</evidence>
<accession>A0ABQ0GJN2</accession>
<dbReference type="RefSeq" id="XP_070919706.1">
    <property type="nucleotide sequence ID" value="XM_071063605.1"/>
</dbReference>
<keyword evidence="3" id="KW-0479">Metal-binding</keyword>
<keyword evidence="7" id="KW-0456">Lyase</keyword>
<dbReference type="InterPro" id="IPR029061">
    <property type="entry name" value="THDP-binding"/>
</dbReference>
<evidence type="ECO:0000313" key="9">
    <source>
        <dbReference type="EMBL" id="GAB1317975.1"/>
    </source>
</evidence>
<proteinExistence type="inferred from homology"/>
<evidence type="ECO:0000256" key="1">
    <source>
        <dbReference type="ARBA" id="ARBA00001964"/>
    </source>
</evidence>
<dbReference type="Pfam" id="PF02776">
    <property type="entry name" value="TPP_enzyme_N"/>
    <property type="match status" value="1"/>
</dbReference>
<dbReference type="PANTHER" id="PTHR43452">
    <property type="entry name" value="PYRUVATE DECARBOXYLASE"/>
    <property type="match status" value="1"/>
</dbReference>
<dbReference type="InterPro" id="IPR012001">
    <property type="entry name" value="Thiamin_PyroP_enz_TPP-bd_dom"/>
</dbReference>
<evidence type="ECO:0000256" key="7">
    <source>
        <dbReference type="ARBA" id="ARBA00023239"/>
    </source>
</evidence>
<keyword evidence="9" id="KW-0670">Pyruvate</keyword>
<organism evidence="9 10">
    <name type="scientific">Madurella fahalii</name>
    <dbReference type="NCBI Taxonomy" id="1157608"/>
    <lineage>
        <taxon>Eukaryota</taxon>
        <taxon>Fungi</taxon>
        <taxon>Dikarya</taxon>
        <taxon>Ascomycota</taxon>
        <taxon>Pezizomycotina</taxon>
        <taxon>Sordariomycetes</taxon>
        <taxon>Sordariomycetidae</taxon>
        <taxon>Sordariales</taxon>
        <taxon>Sordariales incertae sedis</taxon>
        <taxon>Madurella</taxon>
    </lineage>
</organism>
<feature type="domain" description="Thiamine pyrophosphate enzyme N-terminal TPP-binding" evidence="8">
    <location>
        <begin position="9"/>
        <end position="118"/>
    </location>
</feature>
<dbReference type="Proteomes" id="UP001628179">
    <property type="component" value="Unassembled WGS sequence"/>
</dbReference>
<evidence type="ECO:0000256" key="2">
    <source>
        <dbReference type="ARBA" id="ARBA00007812"/>
    </source>
</evidence>
<dbReference type="EMBL" id="BAAFSV010000004">
    <property type="protein sequence ID" value="GAB1317975.1"/>
    <property type="molecule type" value="Genomic_DNA"/>
</dbReference>
<dbReference type="InterPro" id="IPR047213">
    <property type="entry name" value="TPP_PYR_PDC_IPDC-like"/>
</dbReference>
<dbReference type="CDD" id="cd07038">
    <property type="entry name" value="TPP_PYR_PDC_IPDC_like"/>
    <property type="match status" value="1"/>
</dbReference>
<dbReference type="PANTHER" id="PTHR43452:SF1">
    <property type="entry name" value="PYRUVATE DECARBOXYLASE C186.09-RELATED"/>
    <property type="match status" value="1"/>
</dbReference>
<evidence type="ECO:0000256" key="3">
    <source>
        <dbReference type="ARBA" id="ARBA00022723"/>
    </source>
</evidence>
<keyword evidence="4" id="KW-0210">Decarboxylase</keyword>
<dbReference type="Gene3D" id="3.40.50.970">
    <property type="match status" value="1"/>
</dbReference>
<reference evidence="9 10" key="1">
    <citation type="submission" date="2024-09" db="EMBL/GenBank/DDBJ databases">
        <title>Itraconazole resistance in Madurella fahalii resulting from another homologue of gene encoding cytochrome P450 14-alpha sterol demethylase (CYP51).</title>
        <authorList>
            <person name="Yoshioka I."/>
            <person name="Fahal A.H."/>
            <person name="Kaneko S."/>
            <person name="Yaguchi T."/>
        </authorList>
    </citation>
    <scope>NUCLEOTIDE SEQUENCE [LARGE SCALE GENOMIC DNA]</scope>
    <source>
        <strain evidence="9 10">IFM 68171</strain>
    </source>
</reference>
<comment type="cofactor">
    <cofactor evidence="1">
        <name>thiamine diphosphate</name>
        <dbReference type="ChEBI" id="CHEBI:58937"/>
    </cofactor>
</comment>
<comment type="similarity">
    <text evidence="2">Belongs to the TPP enzyme family.</text>
</comment>
<comment type="caution">
    <text evidence="9">The sequence shown here is derived from an EMBL/GenBank/DDBJ whole genome shotgun (WGS) entry which is preliminary data.</text>
</comment>
<dbReference type="InterPro" id="IPR012110">
    <property type="entry name" value="PDC/IPDC-like"/>
</dbReference>
<dbReference type="GeneID" id="98178928"/>
<evidence type="ECO:0000313" key="10">
    <source>
        <dbReference type="Proteomes" id="UP001628179"/>
    </source>
</evidence>
<sequence length="128" mass="13673">MAMPNRNYTVGDCLAERLAQVGIRHHFVVPGDYNLVLLDKLQAHPDLIQIGCTNELNCSMAAEGHARANGPSTCIVTFSVGALSAFNGTGSAYAENLPLILISGSPNTNDAGEYHILHHTLGSSDYTY</sequence>
<evidence type="ECO:0000256" key="5">
    <source>
        <dbReference type="ARBA" id="ARBA00022842"/>
    </source>
</evidence>
<keyword evidence="5" id="KW-0460">Magnesium</keyword>
<gene>
    <name evidence="9" type="ORF">MFIFM68171_08185</name>
</gene>
<dbReference type="SUPFAM" id="SSF52518">
    <property type="entry name" value="Thiamin diphosphate-binding fold (THDP-binding)"/>
    <property type="match status" value="1"/>
</dbReference>
<keyword evidence="10" id="KW-1185">Reference proteome</keyword>
<keyword evidence="6" id="KW-0786">Thiamine pyrophosphate</keyword>
<evidence type="ECO:0000256" key="4">
    <source>
        <dbReference type="ARBA" id="ARBA00022793"/>
    </source>
</evidence>
<evidence type="ECO:0000259" key="8">
    <source>
        <dbReference type="Pfam" id="PF02776"/>
    </source>
</evidence>
<protein>
    <submittedName>
        <fullName evidence="9">Pyruvate decarboxylase</fullName>
    </submittedName>
</protein>